<dbReference type="CDD" id="cd03442">
    <property type="entry name" value="BFIT_BACH"/>
    <property type="match status" value="1"/>
</dbReference>
<dbReference type="GO" id="GO:0052816">
    <property type="term" value="F:long-chain fatty acyl-CoA hydrolase activity"/>
    <property type="evidence" value="ECO:0007669"/>
    <property type="project" value="TreeGrafter"/>
</dbReference>
<evidence type="ECO:0000259" key="3">
    <source>
        <dbReference type="PROSITE" id="PS51770"/>
    </source>
</evidence>
<protein>
    <submittedName>
        <fullName evidence="4">Acyl-CoA thioesterase</fullName>
    </submittedName>
</protein>
<dbReference type="AlphaFoldDB" id="A0A830EUE3"/>
<dbReference type="GO" id="GO:0006637">
    <property type="term" value="P:acyl-CoA metabolic process"/>
    <property type="evidence" value="ECO:0007669"/>
    <property type="project" value="TreeGrafter"/>
</dbReference>
<dbReference type="InterPro" id="IPR006683">
    <property type="entry name" value="Thioestr_dom"/>
</dbReference>
<dbReference type="PANTHER" id="PTHR11049">
    <property type="entry name" value="ACYL COENZYME A THIOESTER HYDROLASE"/>
    <property type="match status" value="1"/>
</dbReference>
<dbReference type="SUPFAM" id="SSF54637">
    <property type="entry name" value="Thioesterase/thiol ester dehydrase-isomerase"/>
    <property type="match status" value="1"/>
</dbReference>
<dbReference type="InterPro" id="IPR040170">
    <property type="entry name" value="Cytosol_ACT"/>
</dbReference>
<dbReference type="RefSeq" id="WP_188880780.1">
    <property type="nucleotide sequence ID" value="NZ_BMPF01000002.1"/>
</dbReference>
<keyword evidence="5" id="KW-1185">Reference proteome</keyword>
<accession>A0A830EUE3</accession>
<dbReference type="PROSITE" id="PS51770">
    <property type="entry name" value="HOTDOG_ACOT"/>
    <property type="match status" value="1"/>
</dbReference>
<keyword evidence="1" id="KW-0378">Hydrolase</keyword>
<feature type="compositionally biased region" description="Basic and acidic residues" evidence="2">
    <location>
        <begin position="133"/>
        <end position="148"/>
    </location>
</feature>
<dbReference type="GO" id="GO:0005829">
    <property type="term" value="C:cytosol"/>
    <property type="evidence" value="ECO:0007669"/>
    <property type="project" value="TreeGrafter"/>
</dbReference>
<organism evidence="4 5">
    <name type="scientific">Halarchaeum grantii</name>
    <dbReference type="NCBI Taxonomy" id="1193105"/>
    <lineage>
        <taxon>Archaea</taxon>
        <taxon>Methanobacteriati</taxon>
        <taxon>Methanobacteriota</taxon>
        <taxon>Stenosarchaea group</taxon>
        <taxon>Halobacteria</taxon>
        <taxon>Halobacteriales</taxon>
        <taxon>Halobacteriaceae</taxon>
    </lineage>
</organism>
<dbReference type="Proteomes" id="UP000628840">
    <property type="component" value="Unassembled WGS sequence"/>
</dbReference>
<gene>
    <name evidence="4" type="ORF">GCM10009037_12940</name>
</gene>
<dbReference type="PANTHER" id="PTHR11049:SF24">
    <property type="entry name" value="CYTOSOLIC ACYL COENZYME A THIOESTER HYDROLASE"/>
    <property type="match status" value="1"/>
</dbReference>
<evidence type="ECO:0000256" key="1">
    <source>
        <dbReference type="ARBA" id="ARBA00022801"/>
    </source>
</evidence>
<name>A0A830EUE3_9EURY</name>
<comment type="caution">
    <text evidence="4">The sequence shown here is derived from an EMBL/GenBank/DDBJ whole genome shotgun (WGS) entry which is preliminary data.</text>
</comment>
<dbReference type="Gene3D" id="3.10.129.10">
    <property type="entry name" value="Hotdog Thioesterase"/>
    <property type="match status" value="1"/>
</dbReference>
<dbReference type="InterPro" id="IPR029069">
    <property type="entry name" value="HotDog_dom_sf"/>
</dbReference>
<evidence type="ECO:0000313" key="4">
    <source>
        <dbReference type="EMBL" id="GGL30637.1"/>
    </source>
</evidence>
<dbReference type="OrthoDB" id="15030at2157"/>
<sequence>MARVEETYIENRNRVQPNHANNYETVHGGNVMKWMDEVGAMSAMRHAGETCVTASIDHMDFMRPVPVGDIVVIEAYVYDVGRTSVKVRLRAFGENPRTGERHQTTESYFVFVAVDQDGRPTEVPDLDVETERDEALVEAAREGENGEE</sequence>
<dbReference type="InterPro" id="IPR033120">
    <property type="entry name" value="HOTDOG_ACOT"/>
</dbReference>
<dbReference type="EMBL" id="BMPF01000002">
    <property type="protein sequence ID" value="GGL30637.1"/>
    <property type="molecule type" value="Genomic_DNA"/>
</dbReference>
<evidence type="ECO:0000256" key="2">
    <source>
        <dbReference type="SAM" id="MobiDB-lite"/>
    </source>
</evidence>
<evidence type="ECO:0000313" key="5">
    <source>
        <dbReference type="Proteomes" id="UP000628840"/>
    </source>
</evidence>
<proteinExistence type="predicted"/>
<feature type="domain" description="HotDog ACOT-type" evidence="3">
    <location>
        <begin position="5"/>
        <end position="117"/>
    </location>
</feature>
<dbReference type="Pfam" id="PF03061">
    <property type="entry name" value="4HBT"/>
    <property type="match status" value="1"/>
</dbReference>
<feature type="region of interest" description="Disordered" evidence="2">
    <location>
        <begin position="119"/>
        <end position="148"/>
    </location>
</feature>
<dbReference type="GO" id="GO:0009062">
    <property type="term" value="P:fatty acid catabolic process"/>
    <property type="evidence" value="ECO:0007669"/>
    <property type="project" value="TreeGrafter"/>
</dbReference>
<reference evidence="4 5" key="1">
    <citation type="journal article" date="2019" name="Int. J. Syst. Evol. Microbiol.">
        <title>The Global Catalogue of Microorganisms (GCM) 10K type strain sequencing project: providing services to taxonomists for standard genome sequencing and annotation.</title>
        <authorList>
            <consortium name="The Broad Institute Genomics Platform"/>
            <consortium name="The Broad Institute Genome Sequencing Center for Infectious Disease"/>
            <person name="Wu L."/>
            <person name="Ma J."/>
        </authorList>
    </citation>
    <scope>NUCLEOTIDE SEQUENCE [LARGE SCALE GENOMIC DNA]</scope>
    <source>
        <strain evidence="4 5">JCM 19585</strain>
    </source>
</reference>